<dbReference type="EMBL" id="JAATJC010000001">
    <property type="protein sequence ID" value="NJC06941.1"/>
    <property type="molecule type" value="Genomic_DNA"/>
</dbReference>
<gene>
    <name evidence="1" type="ORF">GGQ97_002734</name>
</gene>
<sequence length="106" mass="11860">MIRRDSDELLAQLIASAEGQPVNFVILQAMVEEASNAGACRALTSLGLEDKTARRDMDELRELLGAWRDVKKSAWQTVAKWLVRICLAGLMVSIAYQSNLRDLLRN</sequence>
<dbReference type="AlphaFoldDB" id="A0A7X5YB74"/>
<name>A0A7X5YB74_9SPHN</name>
<dbReference type="RefSeq" id="WP_209022867.1">
    <property type="nucleotide sequence ID" value="NZ_JAATJC010000001.1"/>
</dbReference>
<keyword evidence="2" id="KW-1185">Reference proteome</keyword>
<evidence type="ECO:0000313" key="2">
    <source>
        <dbReference type="Proteomes" id="UP000558192"/>
    </source>
</evidence>
<comment type="caution">
    <text evidence="1">The sequence shown here is derived from an EMBL/GenBank/DDBJ whole genome shotgun (WGS) entry which is preliminary data.</text>
</comment>
<accession>A0A7X5YB74</accession>
<organism evidence="1 2">
    <name type="scientific">Sphingomonas kaistensis</name>
    <dbReference type="NCBI Taxonomy" id="298708"/>
    <lineage>
        <taxon>Bacteria</taxon>
        <taxon>Pseudomonadati</taxon>
        <taxon>Pseudomonadota</taxon>
        <taxon>Alphaproteobacteria</taxon>
        <taxon>Sphingomonadales</taxon>
        <taxon>Sphingomonadaceae</taxon>
        <taxon>Sphingomonas</taxon>
    </lineage>
</organism>
<dbReference type="Pfam" id="PF19622">
    <property type="entry name" value="DUF6127"/>
    <property type="match status" value="1"/>
</dbReference>
<evidence type="ECO:0000313" key="1">
    <source>
        <dbReference type="EMBL" id="NJC06941.1"/>
    </source>
</evidence>
<protein>
    <submittedName>
        <fullName evidence="1">Uncharacterized protein</fullName>
    </submittedName>
</protein>
<reference evidence="1 2" key="1">
    <citation type="submission" date="2020-03" db="EMBL/GenBank/DDBJ databases">
        <title>Genomic Encyclopedia of Type Strains, Phase IV (KMG-IV): sequencing the most valuable type-strain genomes for metagenomic binning, comparative biology and taxonomic classification.</title>
        <authorList>
            <person name="Goeker M."/>
        </authorList>
    </citation>
    <scope>NUCLEOTIDE SEQUENCE [LARGE SCALE GENOMIC DNA]</scope>
    <source>
        <strain evidence="1 2">DSM 16846</strain>
    </source>
</reference>
<dbReference type="InterPro" id="IPR046130">
    <property type="entry name" value="DUF6127"/>
</dbReference>
<proteinExistence type="predicted"/>
<dbReference type="Proteomes" id="UP000558192">
    <property type="component" value="Unassembled WGS sequence"/>
</dbReference>